<gene>
    <name evidence="2" type="ORF">TSTA_044680</name>
</gene>
<dbReference type="InParanoid" id="B8ML87"/>
<evidence type="ECO:0000313" key="3">
    <source>
        <dbReference type="Proteomes" id="UP000001745"/>
    </source>
</evidence>
<protein>
    <recommendedName>
        <fullName evidence="4">Alpha and gamma adaptin binding protein p34</fullName>
    </recommendedName>
</protein>
<accession>B8ML87</accession>
<dbReference type="Pfam" id="PF10199">
    <property type="entry name" value="Adaptin_binding"/>
    <property type="match status" value="1"/>
</dbReference>
<dbReference type="Gene3D" id="3.40.50.11960">
    <property type="match status" value="1"/>
</dbReference>
<reference evidence="3" key="1">
    <citation type="journal article" date="2015" name="Genome Announc.">
        <title>Genome sequence of the AIDS-associated pathogen Penicillium marneffei (ATCC18224) and its near taxonomic relative Talaromyces stipitatus (ATCC10500).</title>
        <authorList>
            <person name="Nierman W.C."/>
            <person name="Fedorova-Abrams N.D."/>
            <person name="Andrianopoulos A."/>
        </authorList>
    </citation>
    <scope>NUCLEOTIDE SEQUENCE [LARGE SCALE GENOMIC DNA]</scope>
    <source>
        <strain evidence="3">ATCC 10500 / CBS 375.48 / QM 6759 / NRRL 1006</strain>
    </source>
</reference>
<keyword evidence="3" id="KW-1185">Reference proteome</keyword>
<sequence>MPSPATTLAGQEKPPSPKRINNPRRLLILTTSHQSNRTIPMFLHSLTGVKVTPPISSSSTSTAPSTDNQSFAGYTTHAPFQITNKYYSAEVPIWVDEIPISFSPEAPGALAEERIETRAQWKTSFLSDEAREVRDAIGAIVLCVRNPSLMIGKAVPREAYDLASAENGNANGGEDARLQAVIEEDRKDAADREDVHIIKDLAGIVSELKRKIERERNGEDEEGLGGEEMQGTSEVPGLLVLIDENPSAVKKKQISESEDDDTLGPREPFTSPWWEDILYEQGTFGMEVIQWTPSSPTTNTDVPEMRNIYGELEGLPRIKEVLSTHEWTASASDGFSDDADSDDDIMSFLNSGTRGFRDEVDQLEREMMGLRFAINESHDNDEEKEEEENEDTELEVENLEALMMRMRAIKDMSSDLPESKRKEFAAKAVKDILREL</sequence>
<dbReference type="InterPro" id="IPR034627">
    <property type="entry name" value="Irc6"/>
</dbReference>
<proteinExistence type="predicted"/>
<dbReference type="HOGENOM" id="CLU_031716_1_0_1"/>
<dbReference type="OMA" id="EALMMRM"/>
<dbReference type="STRING" id="441959.B8ML87"/>
<dbReference type="Proteomes" id="UP000001745">
    <property type="component" value="Unassembled WGS sequence"/>
</dbReference>
<dbReference type="GO" id="GO:0030674">
    <property type="term" value="F:protein-macromolecule adaptor activity"/>
    <property type="evidence" value="ECO:0007669"/>
    <property type="project" value="TreeGrafter"/>
</dbReference>
<evidence type="ECO:0000256" key="1">
    <source>
        <dbReference type="SAM" id="MobiDB-lite"/>
    </source>
</evidence>
<dbReference type="RefSeq" id="XP_002484955.1">
    <property type="nucleotide sequence ID" value="XM_002484910.1"/>
</dbReference>
<evidence type="ECO:0000313" key="2">
    <source>
        <dbReference type="EMBL" id="EED15002.1"/>
    </source>
</evidence>
<dbReference type="PANTHER" id="PTHR28043:SF1">
    <property type="entry name" value="INCREASED RECOMBINATION CENTERS PROTEIN 6"/>
    <property type="match status" value="1"/>
</dbReference>
<dbReference type="OrthoDB" id="10261384at2759"/>
<feature type="compositionally biased region" description="Acidic residues" evidence="1">
    <location>
        <begin position="379"/>
        <end position="393"/>
    </location>
</feature>
<feature type="region of interest" description="Disordered" evidence="1">
    <location>
        <begin position="1"/>
        <end position="23"/>
    </location>
</feature>
<dbReference type="GeneID" id="8104144"/>
<dbReference type="VEuPathDB" id="FungiDB:TSTA_044680"/>
<dbReference type="PANTHER" id="PTHR28043">
    <property type="entry name" value="INCREASED RECOMBINATION CENTERS PROTEIN 6"/>
    <property type="match status" value="1"/>
</dbReference>
<dbReference type="AlphaFoldDB" id="B8ML87"/>
<name>B8ML87_TALSN</name>
<evidence type="ECO:0008006" key="4">
    <source>
        <dbReference type="Google" id="ProtNLM"/>
    </source>
</evidence>
<dbReference type="eggNOG" id="ENOG502RTVH">
    <property type="taxonomic scope" value="Eukaryota"/>
</dbReference>
<feature type="region of interest" description="Disordered" evidence="1">
    <location>
        <begin position="213"/>
        <end position="232"/>
    </location>
</feature>
<organism evidence="2 3">
    <name type="scientific">Talaromyces stipitatus (strain ATCC 10500 / CBS 375.48 / QM 6759 / NRRL 1006)</name>
    <name type="common">Penicillium stipitatum</name>
    <dbReference type="NCBI Taxonomy" id="441959"/>
    <lineage>
        <taxon>Eukaryota</taxon>
        <taxon>Fungi</taxon>
        <taxon>Dikarya</taxon>
        <taxon>Ascomycota</taxon>
        <taxon>Pezizomycotina</taxon>
        <taxon>Eurotiomycetes</taxon>
        <taxon>Eurotiomycetidae</taxon>
        <taxon>Eurotiales</taxon>
        <taxon>Trichocomaceae</taxon>
        <taxon>Talaromyces</taxon>
        <taxon>Talaromyces sect. Talaromyces</taxon>
    </lineage>
</organism>
<feature type="region of interest" description="Disordered" evidence="1">
    <location>
        <begin position="374"/>
        <end position="393"/>
    </location>
</feature>
<feature type="region of interest" description="Disordered" evidence="1">
    <location>
        <begin position="249"/>
        <end position="269"/>
    </location>
</feature>
<dbReference type="PhylomeDB" id="B8ML87"/>
<dbReference type="GO" id="GO:0016192">
    <property type="term" value="P:vesicle-mediated transport"/>
    <property type="evidence" value="ECO:0007669"/>
    <property type="project" value="InterPro"/>
</dbReference>
<dbReference type="EMBL" id="EQ962657">
    <property type="protein sequence ID" value="EED15002.1"/>
    <property type="molecule type" value="Genomic_DNA"/>
</dbReference>